<evidence type="ECO:0000313" key="2">
    <source>
        <dbReference type="Proteomes" id="UP000292702"/>
    </source>
</evidence>
<proteinExistence type="predicted"/>
<protein>
    <submittedName>
        <fullName evidence="1">Uncharacterized protein</fullName>
    </submittedName>
</protein>
<sequence length="166" mass="19453">MTFLTTIAFNYVDLRKTYPKFCQGYSLLSPVESMYFSGCRYDHYYQVTRLATAMRSREVVWNPCVSLGKITEPLMFRGSYIEDLQLDGSWAAICQISRRWRFDLARELRYVEFSTDSGVLEKENAEFWRSVASLFCLLCTRISDSERVQVRIEADEEEILLSRDGQ</sequence>
<keyword evidence="2" id="KW-1185">Reference proteome</keyword>
<dbReference type="AlphaFoldDB" id="A0A4R0R699"/>
<dbReference type="EMBL" id="RWJN01000430">
    <property type="protein sequence ID" value="TCD61793.1"/>
    <property type="molecule type" value="Genomic_DNA"/>
</dbReference>
<reference evidence="1 2" key="1">
    <citation type="submission" date="2018-11" db="EMBL/GenBank/DDBJ databases">
        <title>Genome assembly of Steccherinum ochraceum LE-BIN_3174, the white-rot fungus of the Steccherinaceae family (The Residual Polyporoid clade, Polyporales, Basidiomycota).</title>
        <authorList>
            <person name="Fedorova T.V."/>
            <person name="Glazunova O.A."/>
            <person name="Landesman E.O."/>
            <person name="Moiseenko K.V."/>
            <person name="Psurtseva N.V."/>
            <person name="Savinova O.S."/>
            <person name="Shakhova N.V."/>
            <person name="Tyazhelova T.V."/>
            <person name="Vasina D.V."/>
        </authorList>
    </citation>
    <scope>NUCLEOTIDE SEQUENCE [LARGE SCALE GENOMIC DNA]</scope>
    <source>
        <strain evidence="1 2">LE-BIN_3174</strain>
    </source>
</reference>
<dbReference type="Proteomes" id="UP000292702">
    <property type="component" value="Unassembled WGS sequence"/>
</dbReference>
<comment type="caution">
    <text evidence="1">The sequence shown here is derived from an EMBL/GenBank/DDBJ whole genome shotgun (WGS) entry which is preliminary data.</text>
</comment>
<name>A0A4R0R699_9APHY</name>
<accession>A0A4R0R699</accession>
<organism evidence="1 2">
    <name type="scientific">Steccherinum ochraceum</name>
    <dbReference type="NCBI Taxonomy" id="92696"/>
    <lineage>
        <taxon>Eukaryota</taxon>
        <taxon>Fungi</taxon>
        <taxon>Dikarya</taxon>
        <taxon>Basidiomycota</taxon>
        <taxon>Agaricomycotina</taxon>
        <taxon>Agaricomycetes</taxon>
        <taxon>Polyporales</taxon>
        <taxon>Steccherinaceae</taxon>
        <taxon>Steccherinum</taxon>
    </lineage>
</organism>
<evidence type="ECO:0000313" key="1">
    <source>
        <dbReference type="EMBL" id="TCD61793.1"/>
    </source>
</evidence>
<gene>
    <name evidence="1" type="ORF">EIP91_007947</name>
</gene>